<protein>
    <submittedName>
        <fullName evidence="4">Zinc finger protein ArfGAP-1</fullName>
    </submittedName>
</protein>
<accession>A0A6F9D6G4</accession>
<feature type="domain" description="Arf-GAP" evidence="3">
    <location>
        <begin position="23"/>
        <end position="150"/>
    </location>
</feature>
<evidence type="ECO:0000256" key="2">
    <source>
        <dbReference type="SAM" id="MobiDB-lite"/>
    </source>
</evidence>
<organism evidence="4">
    <name type="scientific">Phallusia mammillata</name>
    <dbReference type="NCBI Taxonomy" id="59560"/>
    <lineage>
        <taxon>Eukaryota</taxon>
        <taxon>Metazoa</taxon>
        <taxon>Chordata</taxon>
        <taxon>Tunicata</taxon>
        <taxon>Ascidiacea</taxon>
        <taxon>Phlebobranchia</taxon>
        <taxon>Ascidiidae</taxon>
        <taxon>Phallusia</taxon>
    </lineage>
</organism>
<dbReference type="InterPro" id="IPR052589">
    <property type="entry name" value="Arf-GAP_dual-PH_domain"/>
</dbReference>
<dbReference type="Gene3D" id="1.10.220.150">
    <property type="entry name" value="Arf GTPase activating protein"/>
    <property type="match status" value="1"/>
</dbReference>
<dbReference type="Pfam" id="PF26564">
    <property type="entry name" value="pPH"/>
    <property type="match status" value="1"/>
</dbReference>
<evidence type="ECO:0000313" key="4">
    <source>
        <dbReference type="EMBL" id="CAB3222742.1"/>
    </source>
</evidence>
<reference evidence="4" key="1">
    <citation type="submission" date="2020-04" db="EMBL/GenBank/DDBJ databases">
        <authorList>
            <person name="Neveu A P."/>
        </authorList>
    </citation>
    <scope>NUCLEOTIDE SEQUENCE</scope>
    <source>
        <tissue evidence="4">Whole embryo</tissue>
    </source>
</reference>
<dbReference type="SMART" id="SM00105">
    <property type="entry name" value="ArfGap"/>
    <property type="match status" value="1"/>
</dbReference>
<feature type="region of interest" description="Disordered" evidence="2">
    <location>
        <begin position="386"/>
        <end position="408"/>
    </location>
</feature>
<feature type="region of interest" description="Disordered" evidence="2">
    <location>
        <begin position="917"/>
        <end position="954"/>
    </location>
</feature>
<dbReference type="GO" id="GO:0008270">
    <property type="term" value="F:zinc ion binding"/>
    <property type="evidence" value="ECO:0007669"/>
    <property type="project" value="UniProtKB-KW"/>
</dbReference>
<feature type="compositionally biased region" description="Low complexity" evidence="2">
    <location>
        <begin position="989"/>
        <end position="1009"/>
    </location>
</feature>
<dbReference type="PROSITE" id="PS50115">
    <property type="entry name" value="ARFGAP"/>
    <property type="match status" value="1"/>
</dbReference>
<dbReference type="PANTHER" id="PTHR46021">
    <property type="entry name" value="ARF-GAP WITH DUAL PH DOMAIN-CONTAINING PROTEIN 1-LIKE PROTEIN"/>
    <property type="match status" value="1"/>
</dbReference>
<keyword evidence="1" id="KW-0862">Zinc</keyword>
<dbReference type="GO" id="GO:0005886">
    <property type="term" value="C:plasma membrane"/>
    <property type="evidence" value="ECO:0007669"/>
    <property type="project" value="TreeGrafter"/>
</dbReference>
<dbReference type="SUPFAM" id="SSF57863">
    <property type="entry name" value="ArfGap/RecO-like zinc finger"/>
    <property type="match status" value="1"/>
</dbReference>
<evidence type="ECO:0000259" key="3">
    <source>
        <dbReference type="PROSITE" id="PS50115"/>
    </source>
</evidence>
<dbReference type="EMBL" id="LR782999">
    <property type="protein sequence ID" value="CAB3222742.1"/>
    <property type="molecule type" value="mRNA"/>
</dbReference>
<dbReference type="AlphaFoldDB" id="A0A6F9D6G4"/>
<keyword evidence="1" id="KW-0863">Zinc-finger</keyword>
<dbReference type="InterPro" id="IPR001164">
    <property type="entry name" value="ArfGAP_dom"/>
</dbReference>
<sequence>MIRSEYPPRPNLPMPAGSQMDSSKALAILELLKEPGNEVCADCGASLSIDCAWAVLSYGILVCDDCKLVHIELENHYNLPDAGGASDSSLKGILSTNITHLWEEKDIAQIRANGNNRSNSRLLVNAPVWQYQPSGNDGIKLKEYWIKCKYSGNIPDAAENPKMAAKKSFIGIQFTRPMPKGNYPCCAVLQNDTLYLTSDIRNEEVPVECVETLVVNSKRIGHENGVQITYRINGVNDGNTVAFTYLQHDNMETVMDWISLVRYTKYNLLKRKYPTMIDKNVAKILNCGMVKESYMHVSGRGLIYLSLSEARLSCFQHHLDDKPLFQIAVSNVMNLTASQYLDAVACYFDIDAGKILSYGDWLNALEQVLKTDKIAAMPDDIPKPTFPFSLLKKTEKPPPPVERTEPQPTVNHTAPVVVTTAPQTIPETKNVQPPPTQIDGENENEKKPSNYECYPPIGPMGEMGKVFRGELPPEAIKPPPPKNEMSRIGVFGEFVPPLATPVQLQQIKTAGNFGDLATAGLTSFAATLNSAQSAIIPATGKEPGCYPPIGGPAQAVKLRYDMNTLMQAQLRREQELEAIRNGAAAELQSQNSMFRATMAQKQLYEQSRLPTSLSHVGRFSETDAAAFSQAAISQHYQGWGDSASDNILTVPWKPTINGYEPSRGFGGLNTQYHDQMAWNAVKLQAAAAMERNAAAAALERKMPQQAAKGLGQFAAWGRPPTDITQQAAASLTRSASWANPSPVGMDHWPGKSPTSPVDTFGLAASRDARGSTDFSASAGTRGFGINGKVTRSESTSASPSGVNREQQMIIENLLCQWKSAEQKLLSLIHNGYVPASDMTPAGLDKDSAEHAYTCVSELFELLWKQRYDLALSFLRGFREVFAKSVHSEIRSLFIGVGELDTMKQIFIQQGKEKFLSGNSGGPVTWKQPTPPPTQPETSWPTPSKTNGNLGTLPLRESPTDFSPWGYFSATSSESSSLWGATSTTYSSSRTASLSSDPWSSSGVFSGSNSITPTSSFNRAPSRPVARSSIGENSPPEGSFGSKTSSKSPSPRVTTPTTGFDATTLSGIETTLKNIFLNSAE</sequence>
<evidence type="ECO:0000256" key="1">
    <source>
        <dbReference type="PROSITE-ProRule" id="PRU00288"/>
    </source>
</evidence>
<feature type="region of interest" description="Disordered" evidence="2">
    <location>
        <begin position="989"/>
        <end position="1061"/>
    </location>
</feature>
<dbReference type="GO" id="GO:0005547">
    <property type="term" value="F:phosphatidylinositol-3,4,5-trisphosphate binding"/>
    <property type="evidence" value="ECO:0007669"/>
    <property type="project" value="TreeGrafter"/>
</dbReference>
<dbReference type="Pfam" id="PF01412">
    <property type="entry name" value="ArfGap"/>
    <property type="match status" value="1"/>
</dbReference>
<dbReference type="InterPro" id="IPR018247">
    <property type="entry name" value="EF_Hand_1_Ca_BS"/>
</dbReference>
<dbReference type="GO" id="GO:0005096">
    <property type="term" value="F:GTPase activator activity"/>
    <property type="evidence" value="ECO:0007669"/>
    <property type="project" value="InterPro"/>
</dbReference>
<dbReference type="GO" id="GO:0005737">
    <property type="term" value="C:cytoplasm"/>
    <property type="evidence" value="ECO:0007669"/>
    <property type="project" value="TreeGrafter"/>
</dbReference>
<proteinExistence type="evidence at transcript level"/>
<feature type="region of interest" description="Disordered" evidence="2">
    <location>
        <begin position="426"/>
        <end position="450"/>
    </location>
</feature>
<name>A0A6F9D6G4_9ASCI</name>
<feature type="compositionally biased region" description="Low complexity" evidence="2">
    <location>
        <begin position="1041"/>
        <end position="1057"/>
    </location>
</feature>
<dbReference type="InterPro" id="IPR038508">
    <property type="entry name" value="ArfGAP_dom_sf"/>
</dbReference>
<dbReference type="InterPro" id="IPR059096">
    <property type="entry name" value="Partial_PH_tunicates"/>
</dbReference>
<dbReference type="PROSITE" id="PS00018">
    <property type="entry name" value="EF_HAND_1"/>
    <property type="match status" value="1"/>
</dbReference>
<gene>
    <name evidence="4" type="primary">Arfgap1-002</name>
</gene>
<dbReference type="PANTHER" id="PTHR46021:SF2">
    <property type="entry name" value="ARF-GAP WITH DUAL PH DOMAIN-CONTAINING PROTEIN 1"/>
    <property type="match status" value="1"/>
</dbReference>
<dbReference type="InterPro" id="IPR037278">
    <property type="entry name" value="ARFGAP/RecO"/>
</dbReference>
<keyword evidence="1" id="KW-0479">Metal-binding</keyword>